<protein>
    <submittedName>
        <fullName evidence="2">Unsaturated rhamnogalacturonyl hydrolase</fullName>
    </submittedName>
</protein>
<dbReference type="Pfam" id="PF07470">
    <property type="entry name" value="Glyco_hydro_88"/>
    <property type="match status" value="1"/>
</dbReference>
<dbReference type="PANTHER" id="PTHR33886">
    <property type="entry name" value="UNSATURATED RHAMNOGALACTURONAN HYDROLASE (EUROFUNG)"/>
    <property type="match status" value="1"/>
</dbReference>
<evidence type="ECO:0000256" key="1">
    <source>
        <dbReference type="ARBA" id="ARBA00022801"/>
    </source>
</evidence>
<dbReference type="InterPro" id="IPR008928">
    <property type="entry name" value="6-hairpin_glycosidase_sf"/>
</dbReference>
<dbReference type="PANTHER" id="PTHR33886:SF8">
    <property type="entry name" value="UNSATURATED RHAMNOGALACTURONAN HYDROLASE (EUROFUNG)"/>
    <property type="match status" value="1"/>
</dbReference>
<dbReference type="InterPro" id="IPR012341">
    <property type="entry name" value="6hp_glycosidase-like_sf"/>
</dbReference>
<reference evidence="2 3" key="1">
    <citation type="submission" date="2019-03" db="EMBL/GenBank/DDBJ databases">
        <title>Genomic Encyclopedia of Type Strains, Phase IV (KMG-IV): sequencing the most valuable type-strain genomes for metagenomic binning, comparative biology and taxonomic classification.</title>
        <authorList>
            <person name="Goeker M."/>
        </authorList>
    </citation>
    <scope>NUCLEOTIDE SEQUENCE [LARGE SCALE GENOMIC DNA]</scope>
    <source>
        <strain evidence="2 3">DSM 24176</strain>
    </source>
</reference>
<dbReference type="InterPro" id="IPR010905">
    <property type="entry name" value="Glyco_hydro_88"/>
</dbReference>
<name>A0A4R1MZS0_9FIRM</name>
<dbReference type="RefSeq" id="WP_132280125.1">
    <property type="nucleotide sequence ID" value="NZ_SMGQ01000011.1"/>
</dbReference>
<comment type="caution">
    <text evidence="2">The sequence shown here is derived from an EMBL/GenBank/DDBJ whole genome shotgun (WGS) entry which is preliminary data.</text>
</comment>
<dbReference type="InterPro" id="IPR052043">
    <property type="entry name" value="PolySaccharide_Degr_Enz"/>
</dbReference>
<dbReference type="Gene3D" id="1.50.10.10">
    <property type="match status" value="1"/>
</dbReference>
<dbReference type="OrthoDB" id="9812931at2"/>
<sequence length="361" mass="41583">MISKELTPLEWAKKACDTLMSTYEAKDLPPHRFHYHQGVFLLGVEKYLTLDERTDYFNYIKEWVDAYVTEDGRIKLLNFEQLDDIQPGILLFNLYEKTKEEKYKKALYNLVPLLKTWKTNEAGGFWHKDVTPNQMWLDGLFMGGPIGVKFGATFDEPEYFDLVTFQAKLMTTQTKDGQTGLLYHGWDPTKEAYWADKETGLSSEFWGRAIGWYPLALVEILDYLPKDHKNRPFILKTLQDLINALVNYQDSTGLWYQVIDKGHLKDNWLETSCSALFVAAIAKAVRMGYVHSSLLNNAQNGYDGIINRLKFDEKDQLIIDNICVGTPIGDYQFYVNRPTSQNDLHGSGAFIIMCVEMSQLS</sequence>
<keyword evidence="1 2" id="KW-0378">Hydrolase</keyword>
<evidence type="ECO:0000313" key="3">
    <source>
        <dbReference type="Proteomes" id="UP000294545"/>
    </source>
</evidence>
<proteinExistence type="predicted"/>
<evidence type="ECO:0000313" key="2">
    <source>
        <dbReference type="EMBL" id="TCK98120.1"/>
    </source>
</evidence>
<dbReference type="Proteomes" id="UP000294545">
    <property type="component" value="Unassembled WGS sequence"/>
</dbReference>
<dbReference type="EMBL" id="SMGQ01000011">
    <property type="protein sequence ID" value="TCK98120.1"/>
    <property type="molecule type" value="Genomic_DNA"/>
</dbReference>
<dbReference type="AlphaFoldDB" id="A0A4R1MZS0"/>
<dbReference type="SUPFAM" id="SSF48208">
    <property type="entry name" value="Six-hairpin glycosidases"/>
    <property type="match status" value="1"/>
</dbReference>
<keyword evidence="3" id="KW-1185">Reference proteome</keyword>
<organism evidence="2 3">
    <name type="scientific">Natranaerovirga hydrolytica</name>
    <dbReference type="NCBI Taxonomy" id="680378"/>
    <lineage>
        <taxon>Bacteria</taxon>
        <taxon>Bacillati</taxon>
        <taxon>Bacillota</taxon>
        <taxon>Clostridia</taxon>
        <taxon>Lachnospirales</taxon>
        <taxon>Natranaerovirgaceae</taxon>
        <taxon>Natranaerovirga</taxon>
    </lineage>
</organism>
<dbReference type="GO" id="GO:0016787">
    <property type="term" value="F:hydrolase activity"/>
    <property type="evidence" value="ECO:0007669"/>
    <property type="project" value="UniProtKB-KW"/>
</dbReference>
<accession>A0A4R1MZS0</accession>
<gene>
    <name evidence="2" type="ORF">EDC19_0538</name>
</gene>
<dbReference type="GO" id="GO:0005975">
    <property type="term" value="P:carbohydrate metabolic process"/>
    <property type="evidence" value="ECO:0007669"/>
    <property type="project" value="InterPro"/>
</dbReference>